<evidence type="ECO:0000256" key="1">
    <source>
        <dbReference type="ARBA" id="ARBA00004442"/>
    </source>
</evidence>
<name>A0A645AG22_9ZZZZ</name>
<comment type="subcellular location">
    <subcellularLocation>
        <location evidence="1">Cell outer membrane</location>
    </subcellularLocation>
</comment>
<keyword evidence="3" id="KW-0472">Membrane</keyword>
<evidence type="ECO:0000256" key="2">
    <source>
        <dbReference type="ARBA" id="ARBA00022729"/>
    </source>
</evidence>
<keyword evidence="4" id="KW-0998">Cell outer membrane</keyword>
<dbReference type="GO" id="GO:0009279">
    <property type="term" value="C:cell outer membrane"/>
    <property type="evidence" value="ECO:0007669"/>
    <property type="project" value="UniProtKB-SubCell"/>
</dbReference>
<sequence length="162" mass="18905">MSETAVSPHYIKFVSAVHYHQFQDATSKEWHDNGRTYKDWYIMRLAETYLLRAEAYLLKGEAENAVKDVNVIRNRAQATPVTSGDMSIDLILDERARELYGEEFRVNTLMRMGKLKEYLMKYNDCVKAKAYELPDYINKMPIPRSEIEANKEAILEQNPGYN</sequence>
<evidence type="ECO:0000259" key="5">
    <source>
        <dbReference type="Pfam" id="PF07980"/>
    </source>
</evidence>
<dbReference type="Gene3D" id="1.25.40.390">
    <property type="match status" value="1"/>
</dbReference>
<dbReference type="InterPro" id="IPR012944">
    <property type="entry name" value="SusD_RagB_dom"/>
</dbReference>
<dbReference type="Pfam" id="PF07980">
    <property type="entry name" value="SusD_RagB"/>
    <property type="match status" value="1"/>
</dbReference>
<evidence type="ECO:0000256" key="4">
    <source>
        <dbReference type="ARBA" id="ARBA00023237"/>
    </source>
</evidence>
<gene>
    <name evidence="6" type="ORF">SDC9_97979</name>
</gene>
<dbReference type="EMBL" id="VSSQ01013318">
    <property type="protein sequence ID" value="MPM51231.1"/>
    <property type="molecule type" value="Genomic_DNA"/>
</dbReference>
<proteinExistence type="predicted"/>
<dbReference type="AlphaFoldDB" id="A0A645AG22"/>
<evidence type="ECO:0000313" key="6">
    <source>
        <dbReference type="EMBL" id="MPM51231.1"/>
    </source>
</evidence>
<accession>A0A645AG22</accession>
<dbReference type="InterPro" id="IPR011990">
    <property type="entry name" value="TPR-like_helical_dom_sf"/>
</dbReference>
<organism evidence="6">
    <name type="scientific">bioreactor metagenome</name>
    <dbReference type="NCBI Taxonomy" id="1076179"/>
    <lineage>
        <taxon>unclassified sequences</taxon>
        <taxon>metagenomes</taxon>
        <taxon>ecological metagenomes</taxon>
    </lineage>
</organism>
<protein>
    <recommendedName>
        <fullName evidence="5">RagB/SusD domain-containing protein</fullName>
    </recommendedName>
</protein>
<dbReference type="SUPFAM" id="SSF48452">
    <property type="entry name" value="TPR-like"/>
    <property type="match status" value="1"/>
</dbReference>
<evidence type="ECO:0000256" key="3">
    <source>
        <dbReference type="ARBA" id="ARBA00023136"/>
    </source>
</evidence>
<reference evidence="6" key="1">
    <citation type="submission" date="2019-08" db="EMBL/GenBank/DDBJ databases">
        <authorList>
            <person name="Kucharzyk K."/>
            <person name="Murdoch R.W."/>
            <person name="Higgins S."/>
            <person name="Loffler F."/>
        </authorList>
    </citation>
    <scope>NUCLEOTIDE SEQUENCE</scope>
</reference>
<feature type="domain" description="RagB/SusD" evidence="5">
    <location>
        <begin position="8"/>
        <end position="161"/>
    </location>
</feature>
<comment type="caution">
    <text evidence="6">The sequence shown here is derived from an EMBL/GenBank/DDBJ whole genome shotgun (WGS) entry which is preliminary data.</text>
</comment>
<keyword evidence="2" id="KW-0732">Signal</keyword>